<proteinExistence type="inferred from homology"/>
<evidence type="ECO:0000256" key="1">
    <source>
        <dbReference type="ARBA" id="ARBA00007527"/>
    </source>
</evidence>
<dbReference type="GO" id="GO:0004531">
    <property type="term" value="F:deoxyribonuclease II activity"/>
    <property type="evidence" value="ECO:0007669"/>
    <property type="project" value="InterPro"/>
</dbReference>
<dbReference type="PANTHER" id="PTHR10858">
    <property type="entry name" value="DEOXYRIBONUCLEASE II"/>
    <property type="match status" value="1"/>
</dbReference>
<feature type="chain" id="PRO_5005893268" evidence="3">
    <location>
        <begin position="23"/>
        <end position="366"/>
    </location>
</feature>
<dbReference type="PANTHER" id="PTHR10858:SF30">
    <property type="entry name" value="CELL-DEATH-RELATED NUCLEASE 7"/>
    <property type="match status" value="1"/>
</dbReference>
<dbReference type="GO" id="GO:0006309">
    <property type="term" value="P:apoptotic DNA fragmentation"/>
    <property type="evidence" value="ECO:0007669"/>
    <property type="project" value="TreeGrafter"/>
</dbReference>
<dbReference type="CDD" id="cd09120">
    <property type="entry name" value="PLDc_DNaseII_1"/>
    <property type="match status" value="1"/>
</dbReference>
<dbReference type="Proteomes" id="UP000046393">
    <property type="component" value="Unplaced"/>
</dbReference>
<feature type="signal peptide" evidence="3">
    <location>
        <begin position="1"/>
        <end position="22"/>
    </location>
</feature>
<evidence type="ECO:0000256" key="2">
    <source>
        <dbReference type="ARBA" id="ARBA00022801"/>
    </source>
</evidence>
<evidence type="ECO:0000313" key="4">
    <source>
        <dbReference type="Proteomes" id="UP000046393"/>
    </source>
</evidence>
<accession>A0A0N5AHC8</accession>
<protein>
    <submittedName>
        <fullName evidence="5">Deoxyribonuclease II</fullName>
    </submittedName>
</protein>
<evidence type="ECO:0000313" key="5">
    <source>
        <dbReference type="WBParaSite" id="SMUV_0000377801-mRNA-1"/>
    </source>
</evidence>
<dbReference type="AlphaFoldDB" id="A0A0N5AHC8"/>
<keyword evidence="3" id="KW-0732">Signal</keyword>
<evidence type="ECO:0000256" key="3">
    <source>
        <dbReference type="SAM" id="SignalP"/>
    </source>
</evidence>
<keyword evidence="4" id="KW-1185">Reference proteome</keyword>
<organism evidence="4 5">
    <name type="scientific">Syphacia muris</name>
    <dbReference type="NCBI Taxonomy" id="451379"/>
    <lineage>
        <taxon>Eukaryota</taxon>
        <taxon>Metazoa</taxon>
        <taxon>Ecdysozoa</taxon>
        <taxon>Nematoda</taxon>
        <taxon>Chromadorea</taxon>
        <taxon>Rhabditida</taxon>
        <taxon>Spirurina</taxon>
        <taxon>Oxyuridomorpha</taxon>
        <taxon>Oxyuroidea</taxon>
        <taxon>Oxyuridae</taxon>
        <taxon>Syphacia</taxon>
    </lineage>
</organism>
<dbReference type="CDD" id="cd09121">
    <property type="entry name" value="PLDc_DNaseII_2"/>
    <property type="match status" value="1"/>
</dbReference>
<dbReference type="STRING" id="451379.A0A0N5AHC8"/>
<name>A0A0N5AHC8_9BILA</name>
<sequence length="366" mass="41655">MVKHNILAQVLFFSYCLHLSDSSITCRNRFGLPVDWFVAYKLPKPAGEAECSGTELLYADNAADNWQSPEDIKSMQSSVALTLSQYYKSLNDSTTFYMLYNDENPGADRSDNSHGHAKGAIVFDKRSGFLLIHSVPHFPPPNTYEYPISGLRNGQSFLCITFAAEELNTLAVQMHYTQPSIYQSQLPVYFATRYPLLQKVIAMQRFQRKIKVFSSVKHLKSLSGIPFLSFAKYKEYRKDLYADFVAPAIKQTLFVETWLNGPGDLSSSCNTAYKVMNVLSIRLQNFTFPSSKDHSKWAISNDDNEPYLCIGDINRQVSQTMRSGGTMCFQNKNLWKVFKKSIIKVEPCKTAKVISFWKNIKKLYGS</sequence>
<dbReference type="InterPro" id="IPR004947">
    <property type="entry name" value="DNase_II"/>
</dbReference>
<dbReference type="WBParaSite" id="SMUV_0000377801-mRNA-1">
    <property type="protein sequence ID" value="SMUV_0000377801-mRNA-1"/>
    <property type="gene ID" value="SMUV_0000377801"/>
</dbReference>
<dbReference type="Pfam" id="PF03265">
    <property type="entry name" value="DNase_II"/>
    <property type="match status" value="1"/>
</dbReference>
<keyword evidence="2" id="KW-0378">Hydrolase</keyword>
<comment type="similarity">
    <text evidence="1">Belongs to the DNase II family.</text>
</comment>
<reference evidence="5" key="1">
    <citation type="submission" date="2017-02" db="UniProtKB">
        <authorList>
            <consortium name="WormBaseParasite"/>
        </authorList>
    </citation>
    <scope>IDENTIFICATION</scope>
</reference>